<dbReference type="PANTHER" id="PTHR24286:SF384">
    <property type="entry name" value="P450, PUTATIVE (EUROFUNG)-RELATED"/>
    <property type="match status" value="1"/>
</dbReference>
<keyword evidence="4 9" id="KW-0479">Metal-binding</keyword>
<proteinExistence type="evidence at transcript level"/>
<organism evidence="12">
    <name type="scientific">Taxus chinensis</name>
    <name type="common">Chinese yew</name>
    <name type="synonym">Taxus wallichiana var. chinensis</name>
    <dbReference type="NCBI Taxonomy" id="29808"/>
    <lineage>
        <taxon>Eukaryota</taxon>
        <taxon>Viridiplantae</taxon>
        <taxon>Streptophyta</taxon>
        <taxon>Embryophyta</taxon>
        <taxon>Tracheophyta</taxon>
        <taxon>Spermatophyta</taxon>
        <taxon>Pinopsida</taxon>
        <taxon>Pinidae</taxon>
        <taxon>Conifers II</taxon>
        <taxon>Cupressales</taxon>
        <taxon>Taxaceae</taxon>
        <taxon>Taxus</taxon>
    </lineage>
</organism>
<name>A0A291FB30_TAXCH</name>
<evidence type="ECO:0000256" key="5">
    <source>
        <dbReference type="ARBA" id="ARBA00023002"/>
    </source>
</evidence>
<dbReference type="GO" id="GO:0016705">
    <property type="term" value="F:oxidoreductase activity, acting on paired donors, with incorporation or reduction of molecular oxygen"/>
    <property type="evidence" value="ECO:0007669"/>
    <property type="project" value="InterPro"/>
</dbReference>
<dbReference type="InterPro" id="IPR017972">
    <property type="entry name" value="Cyt_P450_CS"/>
</dbReference>
<comment type="pathway">
    <text evidence="1">Alkaloid biosynthesis; taxol biosynthesis.</text>
</comment>
<protein>
    <submittedName>
        <fullName evidence="12">CYP716B29</fullName>
    </submittedName>
</protein>
<dbReference type="PRINTS" id="PR00385">
    <property type="entry name" value="P450"/>
</dbReference>
<evidence type="ECO:0000256" key="8">
    <source>
        <dbReference type="ARBA" id="ARBA00023059"/>
    </source>
</evidence>
<dbReference type="GO" id="GO:0042617">
    <property type="term" value="P:paclitaxel biosynthetic process"/>
    <property type="evidence" value="ECO:0007669"/>
    <property type="project" value="UniProtKB-UniPathway"/>
</dbReference>
<evidence type="ECO:0000256" key="6">
    <source>
        <dbReference type="ARBA" id="ARBA00023004"/>
    </source>
</evidence>
<dbReference type="Pfam" id="PF00067">
    <property type="entry name" value="p450"/>
    <property type="match status" value="1"/>
</dbReference>
<evidence type="ECO:0000256" key="9">
    <source>
        <dbReference type="PIRSR" id="PIRSR602401-1"/>
    </source>
</evidence>
<evidence type="ECO:0000256" key="7">
    <source>
        <dbReference type="ARBA" id="ARBA00023033"/>
    </source>
</evidence>
<dbReference type="InterPro" id="IPR002401">
    <property type="entry name" value="Cyt_P450_E_grp-I"/>
</dbReference>
<dbReference type="PROSITE" id="PS00086">
    <property type="entry name" value="CYTOCHROME_P450"/>
    <property type="match status" value="1"/>
</dbReference>
<dbReference type="GO" id="GO:0004497">
    <property type="term" value="F:monooxygenase activity"/>
    <property type="evidence" value="ECO:0007669"/>
    <property type="project" value="UniProtKB-KW"/>
</dbReference>
<feature type="binding site" description="axial binding residue" evidence="9">
    <location>
        <position position="431"/>
    </location>
    <ligand>
        <name>heme</name>
        <dbReference type="ChEBI" id="CHEBI:30413"/>
    </ligand>
    <ligandPart>
        <name>Fe</name>
        <dbReference type="ChEBI" id="CHEBI:18248"/>
    </ligandPart>
</feature>
<evidence type="ECO:0000256" key="1">
    <source>
        <dbReference type="ARBA" id="ARBA00005122"/>
    </source>
</evidence>
<dbReference type="PANTHER" id="PTHR24286">
    <property type="entry name" value="CYTOCHROME P450 26"/>
    <property type="match status" value="1"/>
</dbReference>
<dbReference type="GO" id="GO:0005506">
    <property type="term" value="F:iron ion binding"/>
    <property type="evidence" value="ECO:0007669"/>
    <property type="project" value="InterPro"/>
</dbReference>
<keyword evidence="11" id="KW-1133">Transmembrane helix</keyword>
<dbReference type="CDD" id="cd11043">
    <property type="entry name" value="CYP90-like"/>
    <property type="match status" value="1"/>
</dbReference>
<evidence type="ECO:0000256" key="3">
    <source>
        <dbReference type="ARBA" id="ARBA00022617"/>
    </source>
</evidence>
<dbReference type="GO" id="GO:0020037">
    <property type="term" value="F:heme binding"/>
    <property type="evidence" value="ECO:0007669"/>
    <property type="project" value="InterPro"/>
</dbReference>
<evidence type="ECO:0000256" key="4">
    <source>
        <dbReference type="ARBA" id="ARBA00022723"/>
    </source>
</evidence>
<comment type="cofactor">
    <cofactor evidence="9">
        <name>heme</name>
        <dbReference type="ChEBI" id="CHEBI:30413"/>
    </cofactor>
</comment>
<evidence type="ECO:0000256" key="2">
    <source>
        <dbReference type="ARBA" id="ARBA00010617"/>
    </source>
</evidence>
<keyword evidence="11" id="KW-0472">Membrane</keyword>
<evidence type="ECO:0000256" key="11">
    <source>
        <dbReference type="SAM" id="Phobius"/>
    </source>
</evidence>
<sequence>MAANWLSERHDFVNPISVSVLLCLIAALVSMKMKTRLKGKVPPGTLGWPFLGETLEFLGCQRRGFPAVFFDTRLQKYGDVFTTHLVGHPTVVFCSPDGNRFLFANENKLVQSAWPSSVGKLFGSSVIVTVGDEARRLRKILMTFLGAEALHKFIGRMDSTTKHHLGQYWLGQQEVIVYPLMKKHTFAIACDLFASIQDARAIAELFHNFMMVCNGVLQVPIDLPGTRYRKAKLAANAIRQQLTNIFEERRIALGNGSASAEQDLLSFLLCNTADGEKSMTDDEIRDNILLLLYAGHDTSSSTLTSLLKFLAENPHCYDQVLQEQLEIADSKKEGELLEWEDLQRMKYSWKVVQETLRLQSPAQGAFRLAIKDFTYAGFTIPKGWKAHWTVNSTHFKSEHFKNPEKFDPCRFEGAGPAPYTFVPFGGGPRMCPGNEFARIEILVFLHNIVKNFRWSLVNSDEKVSIDPMPVPLNGLPIKLLPHQL</sequence>
<dbReference type="PRINTS" id="PR00463">
    <property type="entry name" value="EP450I"/>
</dbReference>
<keyword evidence="5 10" id="KW-0560">Oxidoreductase</keyword>
<keyword evidence="7 10" id="KW-0503">Monooxygenase</keyword>
<keyword evidence="3 9" id="KW-0349">Heme</keyword>
<dbReference type="SUPFAM" id="SSF48264">
    <property type="entry name" value="Cytochrome P450"/>
    <property type="match status" value="1"/>
</dbReference>
<dbReference type="EMBL" id="MF448663">
    <property type="protein sequence ID" value="ATG29984.1"/>
    <property type="molecule type" value="mRNA"/>
</dbReference>
<feature type="transmembrane region" description="Helical" evidence="11">
    <location>
        <begin position="12"/>
        <end position="31"/>
    </location>
</feature>
<dbReference type="GO" id="GO:0016125">
    <property type="term" value="P:sterol metabolic process"/>
    <property type="evidence" value="ECO:0007669"/>
    <property type="project" value="TreeGrafter"/>
</dbReference>
<evidence type="ECO:0000313" key="12">
    <source>
        <dbReference type="EMBL" id="ATG29984.1"/>
    </source>
</evidence>
<dbReference type="AlphaFoldDB" id="A0A291FB30"/>
<keyword evidence="6 9" id="KW-0408">Iron</keyword>
<reference evidence="12" key="1">
    <citation type="journal article" date="2017" name="Front. Plant Sci.">
        <title>Transcriptome Assembly and Systematic Identification of Novel Cytochrome P450s in Taxus chinensis.</title>
        <authorList>
            <person name="Liao W."/>
            <person name="Zhao S."/>
            <person name="Zhang M."/>
            <person name="Dong K."/>
            <person name="Chen Y."/>
            <person name="Fu C."/>
            <person name="Yu L."/>
        </authorList>
    </citation>
    <scope>NUCLEOTIDE SEQUENCE</scope>
</reference>
<comment type="similarity">
    <text evidence="2 10">Belongs to the cytochrome P450 family.</text>
</comment>
<dbReference type="UniPathway" id="UPA00842"/>
<accession>A0A291FB30</accession>
<dbReference type="Gene3D" id="1.10.630.10">
    <property type="entry name" value="Cytochrome P450"/>
    <property type="match status" value="1"/>
</dbReference>
<evidence type="ECO:0000256" key="10">
    <source>
        <dbReference type="RuleBase" id="RU000461"/>
    </source>
</evidence>
<dbReference type="InterPro" id="IPR001128">
    <property type="entry name" value="Cyt_P450"/>
</dbReference>
<dbReference type="InterPro" id="IPR036396">
    <property type="entry name" value="Cyt_P450_sf"/>
</dbReference>
<keyword evidence="11" id="KW-0812">Transmembrane</keyword>
<dbReference type="FunFam" id="1.10.630.10:FF:000022">
    <property type="entry name" value="Taxadiene 5-alpha hydroxylase"/>
    <property type="match status" value="1"/>
</dbReference>
<keyword evidence="8" id="KW-0876">Taxol biosynthesis</keyword>